<dbReference type="InterPro" id="IPR012854">
    <property type="entry name" value="Cu_amine_oxidase-like_N"/>
</dbReference>
<evidence type="ECO:0000313" key="3">
    <source>
        <dbReference type="EMBL" id="TYO96611.1"/>
    </source>
</evidence>
<dbReference type="Proteomes" id="UP000323166">
    <property type="component" value="Unassembled WGS sequence"/>
</dbReference>
<accession>A0A5S4ZV68</accession>
<gene>
    <name evidence="3" type="ORF">LX24_01080</name>
</gene>
<comment type="caution">
    <text evidence="3">The sequence shown here is derived from an EMBL/GenBank/DDBJ whole genome shotgun (WGS) entry which is preliminary data.</text>
</comment>
<name>A0A5S4ZV68_9FIRM</name>
<dbReference type="SUPFAM" id="SSF55383">
    <property type="entry name" value="Copper amine oxidase, domain N"/>
    <property type="match status" value="1"/>
</dbReference>
<dbReference type="EMBL" id="VNHM01000004">
    <property type="protein sequence ID" value="TYO96611.1"/>
    <property type="molecule type" value="Genomic_DNA"/>
</dbReference>
<dbReference type="AlphaFoldDB" id="A0A5S4ZV68"/>
<protein>
    <submittedName>
        <fullName evidence="3">Copper amine oxidase-like protein</fullName>
    </submittedName>
</protein>
<organism evidence="3 4">
    <name type="scientific">Desulfallas thermosapovorans DSM 6562</name>
    <dbReference type="NCBI Taxonomy" id="1121431"/>
    <lineage>
        <taxon>Bacteria</taxon>
        <taxon>Bacillati</taxon>
        <taxon>Bacillota</taxon>
        <taxon>Clostridia</taxon>
        <taxon>Eubacteriales</taxon>
        <taxon>Desulfallaceae</taxon>
        <taxon>Desulfallas</taxon>
    </lineage>
</organism>
<dbReference type="InterPro" id="IPR036582">
    <property type="entry name" value="Mao_N_sf"/>
</dbReference>
<reference evidence="3 4" key="1">
    <citation type="submission" date="2019-07" db="EMBL/GenBank/DDBJ databases">
        <title>Genomic Encyclopedia of Type Strains, Phase I: the one thousand microbial genomes (KMG-I) project.</title>
        <authorList>
            <person name="Kyrpides N."/>
        </authorList>
    </citation>
    <scope>NUCLEOTIDE SEQUENCE [LARGE SCALE GENOMIC DNA]</scope>
    <source>
        <strain evidence="3 4">DSM 6562</strain>
    </source>
</reference>
<evidence type="ECO:0000259" key="2">
    <source>
        <dbReference type="Pfam" id="PF07833"/>
    </source>
</evidence>
<dbReference type="RefSeq" id="WP_166511110.1">
    <property type="nucleotide sequence ID" value="NZ_VNHM01000004.1"/>
</dbReference>
<evidence type="ECO:0000256" key="1">
    <source>
        <dbReference type="SAM" id="MobiDB-lite"/>
    </source>
</evidence>
<feature type="domain" description="Copper amine oxidase-like N-terminal" evidence="2">
    <location>
        <begin position="4"/>
        <end position="79"/>
    </location>
</feature>
<keyword evidence="4" id="KW-1185">Reference proteome</keyword>
<feature type="region of interest" description="Disordered" evidence="1">
    <location>
        <begin position="86"/>
        <end position="126"/>
    </location>
</feature>
<sequence>MLAVTALGQEVEWDAEDKSITSGGIWLQVNNPVATVDGENVNLAVPAKIINNVTYVPLQFIAVSLNKDVAFDSEQNRIDITDEPVVDEEVDEEAVADEDVATDEDADVDEDAAAEEEADAEEVVEE</sequence>
<evidence type="ECO:0000313" key="4">
    <source>
        <dbReference type="Proteomes" id="UP000323166"/>
    </source>
</evidence>
<dbReference type="Gene3D" id="3.30.457.10">
    <property type="entry name" value="Copper amine oxidase-like, N-terminal domain"/>
    <property type="match status" value="1"/>
</dbReference>
<dbReference type="Pfam" id="PF07833">
    <property type="entry name" value="Cu_amine_oxidN1"/>
    <property type="match status" value="1"/>
</dbReference>
<proteinExistence type="predicted"/>